<accession>Q0U1V8</accession>
<reference evidence="3" key="1">
    <citation type="journal article" date="2007" name="Plant Cell">
        <title>Dothideomycete-plant interactions illuminated by genome sequencing and EST analysis of the wheat pathogen Stagonospora nodorum.</title>
        <authorList>
            <person name="Hane J.K."/>
            <person name="Lowe R.G."/>
            <person name="Solomon P.S."/>
            <person name="Tan K.C."/>
            <person name="Schoch C.L."/>
            <person name="Spatafora J.W."/>
            <person name="Crous P.W."/>
            <person name="Kodira C."/>
            <person name="Birren B.W."/>
            <person name="Galagan J.E."/>
            <person name="Torriani S.F."/>
            <person name="McDonald B.A."/>
            <person name="Oliver R.P."/>
        </authorList>
    </citation>
    <scope>NUCLEOTIDE SEQUENCE [LARGE SCALE GENOMIC DNA]</scope>
    <source>
        <strain evidence="3">SN15 / ATCC MYA-4574 / FGSC 10173</strain>
    </source>
</reference>
<dbReference type="InParanoid" id="Q0U1V8"/>
<dbReference type="PANTHER" id="PTHR33365:SF6">
    <property type="entry name" value="OXIDASE USTYA"/>
    <property type="match status" value="1"/>
</dbReference>
<evidence type="ECO:0000313" key="3">
    <source>
        <dbReference type="Proteomes" id="UP000001055"/>
    </source>
</evidence>
<dbReference type="InterPro" id="IPR021765">
    <property type="entry name" value="UstYa-like"/>
</dbReference>
<protein>
    <submittedName>
        <fullName evidence="2">Uncharacterized protein</fullName>
    </submittedName>
</protein>
<sequence>MSAQYQAVSAEDSRLDSFAPICPLSTAYVSFHWNTPWGAPNATDADRLWENINTAHGHIAIDHAWASENNLDVDSGQNQWIFLDSLVKDCTSCKPTISYTAFTPLYGKGDRMAGDGQLHQCRDWNELRDYATKNTACFRDHEPGMSYEDLFSVCDDGTDGLEQL</sequence>
<gene>
    <name evidence="2" type="ORF">SNOG_14126</name>
</gene>
<dbReference type="GeneID" id="5981246"/>
<dbReference type="OMA" id="CRSWHEL"/>
<dbReference type="VEuPathDB" id="FungiDB:JI435_054750"/>
<dbReference type="RefSeq" id="XP_001804323.1">
    <property type="nucleotide sequence ID" value="XM_001804271.1"/>
</dbReference>
<organism evidence="2 3">
    <name type="scientific">Phaeosphaeria nodorum (strain SN15 / ATCC MYA-4574 / FGSC 10173)</name>
    <name type="common">Glume blotch fungus</name>
    <name type="synonym">Parastagonospora nodorum</name>
    <dbReference type="NCBI Taxonomy" id="321614"/>
    <lineage>
        <taxon>Eukaryota</taxon>
        <taxon>Fungi</taxon>
        <taxon>Dikarya</taxon>
        <taxon>Ascomycota</taxon>
        <taxon>Pezizomycotina</taxon>
        <taxon>Dothideomycetes</taxon>
        <taxon>Pleosporomycetidae</taxon>
        <taxon>Pleosporales</taxon>
        <taxon>Pleosporineae</taxon>
        <taxon>Phaeosphaeriaceae</taxon>
        <taxon>Parastagonospora</taxon>
    </lineage>
</organism>
<dbReference type="GO" id="GO:0043386">
    <property type="term" value="P:mycotoxin biosynthetic process"/>
    <property type="evidence" value="ECO:0007669"/>
    <property type="project" value="InterPro"/>
</dbReference>
<evidence type="ECO:0000313" key="2">
    <source>
        <dbReference type="EMBL" id="EAT78363.1"/>
    </source>
</evidence>
<dbReference type="Proteomes" id="UP000001055">
    <property type="component" value="Unassembled WGS sequence"/>
</dbReference>
<dbReference type="PANTHER" id="PTHR33365">
    <property type="entry name" value="YALI0B05434P"/>
    <property type="match status" value="1"/>
</dbReference>
<proteinExistence type="inferred from homology"/>
<comment type="similarity">
    <text evidence="1">Belongs to the ustYa family.</text>
</comment>
<dbReference type="KEGG" id="pno:SNOG_14126"/>
<dbReference type="AlphaFoldDB" id="Q0U1V8"/>
<evidence type="ECO:0000256" key="1">
    <source>
        <dbReference type="ARBA" id="ARBA00035112"/>
    </source>
</evidence>
<name>Q0U1V8_PHANO</name>
<dbReference type="EMBL" id="CH445354">
    <property type="protein sequence ID" value="EAT78363.1"/>
    <property type="molecule type" value="Genomic_DNA"/>
</dbReference>